<dbReference type="InterPro" id="IPR028081">
    <property type="entry name" value="Leu-bd"/>
</dbReference>
<reference evidence="6 7" key="1">
    <citation type="submission" date="2014-12" db="EMBL/GenBank/DDBJ databases">
        <title>Frankia sp. BMG5.1 draft genome.</title>
        <authorList>
            <person name="Gtari M."/>
            <person name="Ghodhbane-Gtari F."/>
            <person name="Nouioui I."/>
            <person name="Ktari A."/>
            <person name="Hezbri K."/>
            <person name="Mimouni W."/>
            <person name="Sbissi I."/>
            <person name="Ayari A."/>
            <person name="Yamanaka T."/>
            <person name="Normand P."/>
            <person name="Tisa L.S."/>
            <person name="Boudabous A."/>
        </authorList>
    </citation>
    <scope>NUCLEOTIDE SEQUENCE [LARGE SCALE GENOMIC DNA]</scope>
    <source>
        <strain evidence="6 7">BMG5.1</strain>
    </source>
</reference>
<dbReference type="PROSITE" id="PS51257">
    <property type="entry name" value="PROKAR_LIPOPROTEIN"/>
    <property type="match status" value="1"/>
</dbReference>
<evidence type="ECO:0000256" key="1">
    <source>
        <dbReference type="ARBA" id="ARBA00010062"/>
    </source>
</evidence>
<proteinExistence type="inferred from homology"/>
<feature type="domain" description="Leucine-binding protein" evidence="5">
    <location>
        <begin position="58"/>
        <end position="419"/>
    </location>
</feature>
<dbReference type="PANTHER" id="PTHR47235:SF1">
    <property type="entry name" value="BLR6548 PROTEIN"/>
    <property type="match status" value="1"/>
</dbReference>
<evidence type="ECO:0000313" key="6">
    <source>
        <dbReference type="EMBL" id="KLL11128.1"/>
    </source>
</evidence>
<comment type="caution">
    <text evidence="6">The sequence shown here is derived from an EMBL/GenBank/DDBJ whole genome shotgun (WGS) entry which is preliminary data.</text>
</comment>
<feature type="region of interest" description="Disordered" evidence="3">
    <location>
        <begin position="25"/>
        <end position="50"/>
    </location>
</feature>
<dbReference type="RefSeq" id="WP_047223411.1">
    <property type="nucleotide sequence ID" value="NZ_JWIO01000019.1"/>
</dbReference>
<feature type="signal peptide" evidence="4">
    <location>
        <begin position="1"/>
        <end position="19"/>
    </location>
</feature>
<gene>
    <name evidence="6" type="ORF">FrCorBMG51_13475</name>
</gene>
<dbReference type="EMBL" id="JWIO01000019">
    <property type="protein sequence ID" value="KLL11128.1"/>
    <property type="molecule type" value="Genomic_DNA"/>
</dbReference>
<sequence>MRARLLVIIAALSALVLSACGSRVEESSAPPSGPTQGNTGANTGANTASDTGVTANDVKVGVIVGLTSPLGSETFSTSLYGAKAYFDALNAAGGVNGRKVTLVQCDDHGSGPDNTACARKLVDDEKVFALAGVSAFDYAGAQYLNSKGVPDVGGQPTSSAYDQYPHLYSIYGSYYPRDGRQPGYDGNLYAGTENYRWLKENLSTRVAGVVYYNVAPSQRYAQSVADGLRREGYTVVEKEINYFAPNFDAAVLDLKARGVDVIFDAMEDNGNLALCKSMQAQGLTVKAKMTTSQGWTDTFGQAFADTPNCRDVTYATSSTRNYNDTNYPAVARFRADMAKYQPAREGKLSIWTLEGYASAQWLTDAIRSCGANVTRVCVEQFLNRPQDYDGDGLLTPRNFTKIATPPETDRNCINVARWESSANGGKGGWVTQVRDMNTNCFTVPNLPYPAE</sequence>
<dbReference type="SUPFAM" id="SSF53822">
    <property type="entry name" value="Periplasmic binding protein-like I"/>
    <property type="match status" value="1"/>
</dbReference>
<feature type="compositionally biased region" description="Low complexity" evidence="3">
    <location>
        <begin position="37"/>
        <end position="48"/>
    </location>
</feature>
<dbReference type="PANTHER" id="PTHR47235">
    <property type="entry name" value="BLR6548 PROTEIN"/>
    <property type="match status" value="1"/>
</dbReference>
<feature type="chain" id="PRO_5047090783" evidence="4">
    <location>
        <begin position="20"/>
        <end position="451"/>
    </location>
</feature>
<keyword evidence="7" id="KW-1185">Reference proteome</keyword>
<evidence type="ECO:0000256" key="3">
    <source>
        <dbReference type="SAM" id="MobiDB-lite"/>
    </source>
</evidence>
<evidence type="ECO:0000259" key="5">
    <source>
        <dbReference type="Pfam" id="PF13458"/>
    </source>
</evidence>
<dbReference type="Gene3D" id="3.40.50.2300">
    <property type="match status" value="2"/>
</dbReference>
<dbReference type="CDD" id="cd06341">
    <property type="entry name" value="PBP1_ABC_ligand_binding-like"/>
    <property type="match status" value="1"/>
</dbReference>
<organism evidence="6 7">
    <name type="scientific">Protofrankia coriariae</name>
    <dbReference type="NCBI Taxonomy" id="1562887"/>
    <lineage>
        <taxon>Bacteria</taxon>
        <taxon>Bacillati</taxon>
        <taxon>Actinomycetota</taxon>
        <taxon>Actinomycetes</taxon>
        <taxon>Frankiales</taxon>
        <taxon>Frankiaceae</taxon>
        <taxon>Protofrankia</taxon>
    </lineage>
</organism>
<protein>
    <submittedName>
        <fullName evidence="6">Amino acid ABC transporter substrate-binding protein</fullName>
    </submittedName>
</protein>
<comment type="similarity">
    <text evidence="1">Belongs to the leucine-binding protein family.</text>
</comment>
<evidence type="ECO:0000256" key="4">
    <source>
        <dbReference type="SAM" id="SignalP"/>
    </source>
</evidence>
<dbReference type="Proteomes" id="UP000035425">
    <property type="component" value="Unassembled WGS sequence"/>
</dbReference>
<evidence type="ECO:0000313" key="7">
    <source>
        <dbReference type="Proteomes" id="UP000035425"/>
    </source>
</evidence>
<dbReference type="Pfam" id="PF13458">
    <property type="entry name" value="Peripla_BP_6"/>
    <property type="match status" value="1"/>
</dbReference>
<name>A0ABR5F370_9ACTN</name>
<dbReference type="InterPro" id="IPR028082">
    <property type="entry name" value="Peripla_BP_I"/>
</dbReference>
<keyword evidence="2 4" id="KW-0732">Signal</keyword>
<accession>A0ABR5F370</accession>
<evidence type="ECO:0000256" key="2">
    <source>
        <dbReference type="ARBA" id="ARBA00022729"/>
    </source>
</evidence>